<dbReference type="AlphaFoldDB" id="A0A7K1U7Z1"/>
<proteinExistence type="predicted"/>
<evidence type="ECO:0000313" key="2">
    <source>
        <dbReference type="EMBL" id="MVT10483.1"/>
    </source>
</evidence>
<organism evidence="2 3">
    <name type="scientific">Chitinophaga tropicalis</name>
    <dbReference type="NCBI Taxonomy" id="2683588"/>
    <lineage>
        <taxon>Bacteria</taxon>
        <taxon>Pseudomonadati</taxon>
        <taxon>Bacteroidota</taxon>
        <taxon>Chitinophagia</taxon>
        <taxon>Chitinophagales</taxon>
        <taxon>Chitinophagaceae</taxon>
        <taxon>Chitinophaga</taxon>
    </lineage>
</organism>
<feature type="domain" description="Lipocalin-like" evidence="1">
    <location>
        <begin position="39"/>
        <end position="111"/>
    </location>
</feature>
<dbReference type="Pfam" id="PF13648">
    <property type="entry name" value="Lipocalin_4"/>
    <property type="match status" value="1"/>
</dbReference>
<protein>
    <recommendedName>
        <fullName evidence="1">Lipocalin-like domain-containing protein</fullName>
    </recommendedName>
</protein>
<keyword evidence="3" id="KW-1185">Reference proteome</keyword>
<gene>
    <name evidence="2" type="ORF">GO493_19580</name>
</gene>
<comment type="caution">
    <text evidence="2">The sequence shown here is derived from an EMBL/GenBank/DDBJ whole genome shotgun (WGS) entry which is preliminary data.</text>
</comment>
<dbReference type="EMBL" id="WRXN01000009">
    <property type="protein sequence ID" value="MVT10483.1"/>
    <property type="molecule type" value="Genomic_DNA"/>
</dbReference>
<evidence type="ECO:0000313" key="3">
    <source>
        <dbReference type="Proteomes" id="UP000461730"/>
    </source>
</evidence>
<dbReference type="PROSITE" id="PS51257">
    <property type="entry name" value="PROKAR_LIPOPROTEIN"/>
    <property type="match status" value="1"/>
</dbReference>
<name>A0A7K1U7Z1_9BACT</name>
<dbReference type="RefSeq" id="WP_157307929.1">
    <property type="nucleotide sequence ID" value="NZ_WRXN01000009.1"/>
</dbReference>
<reference evidence="2 3" key="1">
    <citation type="submission" date="2019-12" db="EMBL/GenBank/DDBJ databases">
        <title>Chitinophaga sp. strain ysch24 (GDMCC 1.1355), whole genome shotgun sequence.</title>
        <authorList>
            <person name="Zhang X."/>
        </authorList>
    </citation>
    <scope>NUCLEOTIDE SEQUENCE [LARGE SCALE GENOMIC DNA]</scope>
    <source>
        <strain evidence="3">ysch24</strain>
    </source>
</reference>
<dbReference type="InterPro" id="IPR024311">
    <property type="entry name" value="Lipocalin-like"/>
</dbReference>
<accession>A0A7K1U7Z1</accession>
<dbReference type="Proteomes" id="UP000461730">
    <property type="component" value="Unassembled WGS sequence"/>
</dbReference>
<sequence>MKTTTMKWALMAIMSGSMFFSCKKEKENTPECGKTLTGLAGSYKLTALQYKSGANAEPADYMAYMDDCEKDNLLVLKSDGTYDYNDIGSVCSPDGTEHGTWVVEGNTLTSDGILNGTIGSYDCKTLVYYIDNAIEKGDRLTYTLVRQ</sequence>
<evidence type="ECO:0000259" key="1">
    <source>
        <dbReference type="Pfam" id="PF13648"/>
    </source>
</evidence>